<reference evidence="2" key="1">
    <citation type="submission" date="2017-09" db="EMBL/GenBank/DDBJ databases">
        <title>Depth-based differentiation of microbial function through sediment-hosted aquifers and enrichment of novel symbionts in the deep terrestrial subsurface.</title>
        <authorList>
            <person name="Probst A.J."/>
            <person name="Ladd B."/>
            <person name="Jarett J.K."/>
            <person name="Geller-Mcgrath D.E."/>
            <person name="Sieber C.M.K."/>
            <person name="Emerson J.B."/>
            <person name="Anantharaman K."/>
            <person name="Thomas B.C."/>
            <person name="Malmstrom R."/>
            <person name="Stieglmeier M."/>
            <person name="Klingl A."/>
            <person name="Woyke T."/>
            <person name="Ryan C.M."/>
            <person name="Banfield J.F."/>
        </authorList>
    </citation>
    <scope>NUCLEOTIDE SEQUENCE [LARGE SCALE GENOMIC DNA]</scope>
</reference>
<proteinExistence type="predicted"/>
<comment type="caution">
    <text evidence="1">The sequence shown here is derived from an EMBL/GenBank/DDBJ whole genome shotgun (WGS) entry which is preliminary data.</text>
</comment>
<evidence type="ECO:0000313" key="1">
    <source>
        <dbReference type="EMBL" id="PJC01136.1"/>
    </source>
</evidence>
<dbReference type="EMBL" id="PFSY01000194">
    <property type="protein sequence ID" value="PJC01136.1"/>
    <property type="molecule type" value="Genomic_DNA"/>
</dbReference>
<accession>A0A2M8DQ71</accession>
<gene>
    <name evidence="1" type="ORF">CO073_04235</name>
</gene>
<dbReference type="AlphaFoldDB" id="A0A2M8DQ71"/>
<sequence length="121" mass="13927">MGNVFSGRNDTVEIKNNNDIWDIIFEIKKEGDSYGITDMTGYITNIYAHLPLFACKNSVYSKDTQKAIERYIYCEKFGVPPFKGAYGDQPKKWIDTTFVIRNALAIKEDFEIKKIRANKGK</sequence>
<name>A0A2M8DQ71_9BACT</name>
<protein>
    <submittedName>
        <fullName evidence="1">Uncharacterized protein</fullName>
    </submittedName>
</protein>
<organism evidence="1 2">
    <name type="scientific">Candidatus Komeilibacteria bacterium CG_4_9_14_0_8_um_filter_36_9</name>
    <dbReference type="NCBI Taxonomy" id="1974473"/>
    <lineage>
        <taxon>Bacteria</taxon>
        <taxon>Candidatus Komeiliibacteriota</taxon>
    </lineage>
</organism>
<evidence type="ECO:0000313" key="2">
    <source>
        <dbReference type="Proteomes" id="UP000230136"/>
    </source>
</evidence>
<dbReference type="Proteomes" id="UP000230136">
    <property type="component" value="Unassembled WGS sequence"/>
</dbReference>